<dbReference type="GO" id="GO:0140359">
    <property type="term" value="F:ABC-type transporter activity"/>
    <property type="evidence" value="ECO:0007669"/>
    <property type="project" value="InterPro"/>
</dbReference>
<feature type="transmembrane region" description="Helical" evidence="8">
    <location>
        <begin position="150"/>
        <end position="169"/>
    </location>
</feature>
<dbReference type="Gene3D" id="3.40.50.300">
    <property type="entry name" value="P-loop containing nucleotide triphosphate hydrolases"/>
    <property type="match status" value="1"/>
</dbReference>
<dbReference type="EMBL" id="CP025430">
    <property type="protein sequence ID" value="AUH63382.1"/>
    <property type="molecule type" value="Genomic_DNA"/>
</dbReference>
<dbReference type="InterPro" id="IPR039421">
    <property type="entry name" value="Type_1_exporter"/>
</dbReference>
<name>A0A2H5EVQ1_9RHOB</name>
<feature type="region of interest" description="Disordered" evidence="7">
    <location>
        <begin position="553"/>
        <end position="572"/>
    </location>
</feature>
<dbReference type="Pfam" id="PF00664">
    <property type="entry name" value="ABC_membrane"/>
    <property type="match status" value="1"/>
</dbReference>
<feature type="transmembrane region" description="Helical" evidence="8">
    <location>
        <begin position="175"/>
        <end position="192"/>
    </location>
</feature>
<feature type="transmembrane region" description="Helical" evidence="8">
    <location>
        <begin position="72"/>
        <end position="95"/>
    </location>
</feature>
<dbReference type="RefSeq" id="WP_101751424.1">
    <property type="nucleotide sequence ID" value="NZ_CP025430.1"/>
</dbReference>
<dbReference type="Pfam" id="PF00005">
    <property type="entry name" value="ABC_tran"/>
    <property type="match status" value="1"/>
</dbReference>
<dbReference type="InterPro" id="IPR011527">
    <property type="entry name" value="ABC1_TM_dom"/>
</dbReference>
<feature type="transmembrane region" description="Helical" evidence="8">
    <location>
        <begin position="286"/>
        <end position="305"/>
    </location>
</feature>
<dbReference type="InterPro" id="IPR003593">
    <property type="entry name" value="AAA+_ATPase"/>
</dbReference>
<gene>
    <name evidence="11" type="ORF">CX676_03750</name>
</gene>
<dbReference type="PANTHER" id="PTHR24221">
    <property type="entry name" value="ATP-BINDING CASSETTE SUB-FAMILY B"/>
    <property type="match status" value="1"/>
</dbReference>
<organism evidence="11 12">
    <name type="scientific">Paracoccus zhejiangensis</name>
    <dbReference type="NCBI Taxonomy" id="1077935"/>
    <lineage>
        <taxon>Bacteria</taxon>
        <taxon>Pseudomonadati</taxon>
        <taxon>Pseudomonadota</taxon>
        <taxon>Alphaproteobacteria</taxon>
        <taxon>Rhodobacterales</taxon>
        <taxon>Paracoccaceae</taxon>
        <taxon>Paracoccus</taxon>
    </lineage>
</organism>
<evidence type="ECO:0000256" key="6">
    <source>
        <dbReference type="ARBA" id="ARBA00023136"/>
    </source>
</evidence>
<comment type="subcellular location">
    <subcellularLocation>
        <location evidence="1">Cell membrane</location>
        <topology evidence="1">Multi-pass membrane protein</topology>
    </subcellularLocation>
</comment>
<evidence type="ECO:0000313" key="11">
    <source>
        <dbReference type="EMBL" id="AUH63382.1"/>
    </source>
</evidence>
<evidence type="ECO:0000313" key="12">
    <source>
        <dbReference type="Proteomes" id="UP000234530"/>
    </source>
</evidence>
<dbReference type="PANTHER" id="PTHR24221:SF654">
    <property type="entry name" value="ATP-BINDING CASSETTE SUB-FAMILY B MEMBER 6"/>
    <property type="match status" value="1"/>
</dbReference>
<evidence type="ECO:0000259" key="10">
    <source>
        <dbReference type="PROSITE" id="PS50929"/>
    </source>
</evidence>
<dbReference type="GO" id="GO:0034040">
    <property type="term" value="F:ATPase-coupled lipid transmembrane transporter activity"/>
    <property type="evidence" value="ECO:0007669"/>
    <property type="project" value="TreeGrafter"/>
</dbReference>
<keyword evidence="3" id="KW-0547">Nucleotide-binding</keyword>
<keyword evidence="6 8" id="KW-0472">Membrane</keyword>
<dbReference type="AlphaFoldDB" id="A0A2H5EVQ1"/>
<dbReference type="SMART" id="SM00382">
    <property type="entry name" value="AAA"/>
    <property type="match status" value="1"/>
</dbReference>
<feature type="domain" description="ABC transmembrane type-1" evidence="10">
    <location>
        <begin position="37"/>
        <end position="317"/>
    </location>
</feature>
<dbReference type="GO" id="GO:0016887">
    <property type="term" value="F:ATP hydrolysis activity"/>
    <property type="evidence" value="ECO:0007669"/>
    <property type="project" value="InterPro"/>
</dbReference>
<keyword evidence="2 8" id="KW-0812">Transmembrane</keyword>
<evidence type="ECO:0000256" key="5">
    <source>
        <dbReference type="ARBA" id="ARBA00022989"/>
    </source>
</evidence>
<dbReference type="InterPro" id="IPR036640">
    <property type="entry name" value="ABC1_TM_sf"/>
</dbReference>
<evidence type="ECO:0000256" key="7">
    <source>
        <dbReference type="SAM" id="MobiDB-lite"/>
    </source>
</evidence>
<keyword evidence="5 8" id="KW-1133">Transmembrane helix</keyword>
<accession>A0A2H5EVQ1</accession>
<keyword evidence="12" id="KW-1185">Reference proteome</keyword>
<feature type="transmembrane region" description="Helical" evidence="8">
    <location>
        <begin position="31"/>
        <end position="52"/>
    </location>
</feature>
<dbReference type="InterPro" id="IPR003439">
    <property type="entry name" value="ABC_transporter-like_ATP-bd"/>
</dbReference>
<feature type="domain" description="ABC transporter" evidence="9">
    <location>
        <begin position="345"/>
        <end position="572"/>
    </location>
</feature>
<dbReference type="SUPFAM" id="SSF90123">
    <property type="entry name" value="ABC transporter transmembrane region"/>
    <property type="match status" value="1"/>
</dbReference>
<feature type="transmembrane region" description="Helical" evidence="8">
    <location>
        <begin position="257"/>
        <end position="280"/>
    </location>
</feature>
<dbReference type="PROSITE" id="PS50893">
    <property type="entry name" value="ABC_TRANSPORTER_2"/>
    <property type="match status" value="1"/>
</dbReference>
<dbReference type="CDD" id="cd07346">
    <property type="entry name" value="ABC_6TM_exporters"/>
    <property type="match status" value="1"/>
</dbReference>
<dbReference type="SUPFAM" id="SSF52540">
    <property type="entry name" value="P-loop containing nucleoside triphosphate hydrolases"/>
    <property type="match status" value="1"/>
</dbReference>
<evidence type="ECO:0000256" key="2">
    <source>
        <dbReference type="ARBA" id="ARBA00022692"/>
    </source>
</evidence>
<evidence type="ECO:0000256" key="4">
    <source>
        <dbReference type="ARBA" id="ARBA00022840"/>
    </source>
</evidence>
<dbReference type="CDD" id="cd03228">
    <property type="entry name" value="ABCC_MRP_Like"/>
    <property type="match status" value="1"/>
</dbReference>
<evidence type="ECO:0000256" key="3">
    <source>
        <dbReference type="ARBA" id="ARBA00022741"/>
    </source>
</evidence>
<reference evidence="11 12" key="1">
    <citation type="journal article" date="2013" name="Antonie Van Leeuwenhoek">
        <title>Paracoccus zhejiangensis sp. nov., isolated from activated sludge in wastewater-treatment system.</title>
        <authorList>
            <person name="Wu Z.G."/>
            <person name="Zhang D.F."/>
            <person name="Liu Y.L."/>
            <person name="Wang F."/>
            <person name="Jiang X."/>
            <person name="Li C."/>
            <person name="Li S.P."/>
            <person name="Hong Q."/>
            <person name="Li W.J."/>
        </authorList>
    </citation>
    <scope>NUCLEOTIDE SEQUENCE [LARGE SCALE GENOMIC DNA]</scope>
    <source>
        <strain evidence="11 12">J6</strain>
    </source>
</reference>
<evidence type="ECO:0000256" key="8">
    <source>
        <dbReference type="SAM" id="Phobius"/>
    </source>
</evidence>
<dbReference type="OrthoDB" id="5288404at2"/>
<dbReference type="PROSITE" id="PS00211">
    <property type="entry name" value="ABC_TRANSPORTER_1"/>
    <property type="match status" value="1"/>
</dbReference>
<dbReference type="KEGG" id="pzh:CX676_03750"/>
<dbReference type="PROSITE" id="PS50929">
    <property type="entry name" value="ABC_TM1F"/>
    <property type="match status" value="1"/>
</dbReference>
<sequence>MSARDWLAAQLLRGVFGGAARPWLVPVLARALPGIGIVLAGSLMAALVALLPPWLTKMLIDQGLLAQDWPAVLHYAALTFAVGLVILASSVGNSLMHLHFSARMLVDLRGRILDALLFRRPDQPQLTLGETMARVDGDTAEIQRFGFDTVLAAASSVFRLVGGTVMLFVLDWRLALIPLMAAPLNLAFLSWARPRTRQRAEEIRSNRGEVSSYLAEGFSGLTTLRTLGAQPLRAAGFAPLQSRQIALLMRQRRWSEFVSAVPQITGALVRVGILLGGGWLVVTGQWQVGALIAFLSYVGMMTGPLQNLLGLYHAQAQAQVALARLNALAGPEMDERGGRAPSPGPGALRFVRARGRTGKHLPVSLTIPAGSRVLIDGPSGIGKSTLTGLAAGLSAPATGARVYLDAEDVAGLDPLALRRAVAVVPQSATLFRGTIAENLLLADPEASDAQIAQALTLAAIDLPADTPLTEAGRNLSGGERQRIALARALMLPFRVLVLDECLSEVDAPTARTILHAILTTFPDRTILMIAHAGPARELAFDQVVTLEPDPAALRMSRGDMPNQRENARENAV</sequence>
<protein>
    <submittedName>
        <fullName evidence="11">ABC transporter ATP-binding protein</fullName>
    </submittedName>
</protein>
<evidence type="ECO:0000259" key="9">
    <source>
        <dbReference type="PROSITE" id="PS50893"/>
    </source>
</evidence>
<dbReference type="GO" id="GO:0005524">
    <property type="term" value="F:ATP binding"/>
    <property type="evidence" value="ECO:0007669"/>
    <property type="project" value="UniProtKB-KW"/>
</dbReference>
<evidence type="ECO:0000256" key="1">
    <source>
        <dbReference type="ARBA" id="ARBA00004651"/>
    </source>
</evidence>
<dbReference type="Proteomes" id="UP000234530">
    <property type="component" value="Chromosome"/>
</dbReference>
<dbReference type="InterPro" id="IPR017871">
    <property type="entry name" value="ABC_transporter-like_CS"/>
</dbReference>
<dbReference type="GO" id="GO:0005886">
    <property type="term" value="C:plasma membrane"/>
    <property type="evidence" value="ECO:0007669"/>
    <property type="project" value="UniProtKB-SubCell"/>
</dbReference>
<dbReference type="InterPro" id="IPR027417">
    <property type="entry name" value="P-loop_NTPase"/>
</dbReference>
<dbReference type="Gene3D" id="1.20.1560.10">
    <property type="entry name" value="ABC transporter type 1, transmembrane domain"/>
    <property type="match status" value="1"/>
</dbReference>
<keyword evidence="4 11" id="KW-0067">ATP-binding</keyword>
<proteinExistence type="predicted"/>